<dbReference type="OrthoDB" id="7270495at2"/>
<dbReference type="EMBL" id="LAJX01000004">
    <property type="protein sequence ID" value="KJV08071.1"/>
    <property type="molecule type" value="Genomic_DNA"/>
</dbReference>
<evidence type="ECO:0000313" key="1">
    <source>
        <dbReference type="EMBL" id="KJV08071.1"/>
    </source>
</evidence>
<dbReference type="RefSeq" id="WP_045777710.1">
    <property type="nucleotide sequence ID" value="NZ_LAJX01000004.1"/>
</dbReference>
<gene>
    <name evidence="1" type="ORF">VZ94_00490</name>
</gene>
<reference evidence="2" key="1">
    <citation type="submission" date="2015-03" db="EMBL/GenBank/DDBJ databases">
        <title>Draft genome sequence of a novel methanotroph (Sn10-6) isolated from flooded ricefield rhizosphere in India.</title>
        <authorList>
            <person name="Pandit P.S."/>
            <person name="Pore S.D."/>
            <person name="Arora P."/>
            <person name="Kapse N.G."/>
            <person name="Dhakephalkar P.K."/>
            <person name="Rahalkar M.C."/>
        </authorList>
    </citation>
    <scope>NUCLEOTIDE SEQUENCE [LARGE SCALE GENOMIC DNA]</scope>
    <source>
        <strain evidence="2">Sn10-6</strain>
    </source>
</reference>
<comment type="caution">
    <text evidence="1">The sequence shown here is derived from an EMBL/GenBank/DDBJ whole genome shotgun (WGS) entry which is preliminary data.</text>
</comment>
<organism evidence="1 2">
    <name type="scientific">Methylocucumis oryzae</name>
    <dbReference type="NCBI Taxonomy" id="1632867"/>
    <lineage>
        <taxon>Bacteria</taxon>
        <taxon>Pseudomonadati</taxon>
        <taxon>Pseudomonadota</taxon>
        <taxon>Gammaproteobacteria</taxon>
        <taxon>Methylococcales</taxon>
        <taxon>Methylococcaceae</taxon>
        <taxon>Methylocucumis</taxon>
    </lineage>
</organism>
<name>A0A0F3IMY9_9GAMM</name>
<evidence type="ECO:0000313" key="2">
    <source>
        <dbReference type="Proteomes" id="UP000033684"/>
    </source>
</evidence>
<sequence length="105" mass="11756">MSFDFEIKQGRSFKASGFALNDDDTPRDISNIALHSHVRDKRGRRVAILDVAVIDAISGEYELSANDTTSWPPGTLYLDILELENGEKTLTETIVFKVEEAITRL</sequence>
<evidence type="ECO:0008006" key="3">
    <source>
        <dbReference type="Google" id="ProtNLM"/>
    </source>
</evidence>
<dbReference type="Proteomes" id="UP000033684">
    <property type="component" value="Unassembled WGS sequence"/>
</dbReference>
<reference evidence="1 2" key="2">
    <citation type="journal article" date="2016" name="Microb. Ecol.">
        <title>Genome Characteristics of a Novel Type I Methanotroph (Sn10-6) Isolated from a Flooded Indian Rice Field.</title>
        <authorList>
            <person name="Rahalkar M.C."/>
            <person name="Pandit P.S."/>
            <person name="Dhakephalkar P.K."/>
            <person name="Pore S."/>
            <person name="Arora P."/>
            <person name="Kapse N."/>
        </authorList>
    </citation>
    <scope>NUCLEOTIDE SEQUENCE [LARGE SCALE GENOMIC DNA]</scope>
    <source>
        <strain evidence="1 2">Sn10-6</strain>
    </source>
</reference>
<dbReference type="AlphaFoldDB" id="A0A0F3IMY9"/>
<protein>
    <recommendedName>
        <fullName evidence="3">BppU N-terminal domain-containing protein</fullName>
    </recommendedName>
</protein>
<proteinExistence type="predicted"/>
<keyword evidence="2" id="KW-1185">Reference proteome</keyword>
<accession>A0A0F3IMY9</accession>